<sequence length="36" mass="4085">MGCARFTRFISRTVCGMMNEAHQCVEDSLGYTLRLS</sequence>
<organism evidence="1 2">
    <name type="scientific">Haematococcus lacustris</name>
    <name type="common">Green alga</name>
    <name type="synonym">Haematococcus pluvialis</name>
    <dbReference type="NCBI Taxonomy" id="44745"/>
    <lineage>
        <taxon>Eukaryota</taxon>
        <taxon>Viridiplantae</taxon>
        <taxon>Chlorophyta</taxon>
        <taxon>core chlorophytes</taxon>
        <taxon>Chlorophyceae</taxon>
        <taxon>CS clade</taxon>
        <taxon>Chlamydomonadales</taxon>
        <taxon>Haematococcaceae</taxon>
        <taxon>Haematococcus</taxon>
    </lineage>
</organism>
<keyword evidence="2" id="KW-1185">Reference proteome</keyword>
<comment type="caution">
    <text evidence="1">The sequence shown here is derived from an EMBL/GenBank/DDBJ whole genome shotgun (WGS) entry which is preliminary data.</text>
</comment>
<protein>
    <submittedName>
        <fullName evidence="1">Uncharacterized protein</fullName>
    </submittedName>
</protein>
<feature type="non-terminal residue" evidence="1">
    <location>
        <position position="1"/>
    </location>
</feature>
<evidence type="ECO:0000313" key="1">
    <source>
        <dbReference type="EMBL" id="GFH10625.1"/>
    </source>
</evidence>
<dbReference type="AlphaFoldDB" id="A0A699YMT8"/>
<evidence type="ECO:0000313" key="2">
    <source>
        <dbReference type="Proteomes" id="UP000485058"/>
    </source>
</evidence>
<reference evidence="1 2" key="1">
    <citation type="submission" date="2020-02" db="EMBL/GenBank/DDBJ databases">
        <title>Draft genome sequence of Haematococcus lacustris strain NIES-144.</title>
        <authorList>
            <person name="Morimoto D."/>
            <person name="Nakagawa S."/>
            <person name="Yoshida T."/>
            <person name="Sawayama S."/>
        </authorList>
    </citation>
    <scope>NUCLEOTIDE SEQUENCE [LARGE SCALE GENOMIC DNA]</scope>
    <source>
        <strain evidence="1 2">NIES-144</strain>
    </source>
</reference>
<proteinExistence type="predicted"/>
<accession>A0A699YMT8</accession>
<dbReference type="EMBL" id="BLLF01000331">
    <property type="protein sequence ID" value="GFH10625.1"/>
    <property type="molecule type" value="Genomic_DNA"/>
</dbReference>
<dbReference type="Proteomes" id="UP000485058">
    <property type="component" value="Unassembled WGS sequence"/>
</dbReference>
<name>A0A699YMT8_HAELA</name>
<gene>
    <name evidence="1" type="ORF">HaLaN_05967</name>
</gene>